<dbReference type="AlphaFoldDB" id="A0A134CFV7"/>
<evidence type="ECO:0000313" key="2">
    <source>
        <dbReference type="Proteomes" id="UP000070160"/>
    </source>
</evidence>
<evidence type="ECO:0000313" key="1">
    <source>
        <dbReference type="EMBL" id="KXB91091.1"/>
    </source>
</evidence>
<proteinExistence type="predicted"/>
<dbReference type="Proteomes" id="UP000070160">
    <property type="component" value="Unassembled WGS sequence"/>
</dbReference>
<accession>A0A134CFV7</accession>
<gene>
    <name evidence="1" type="ORF">HMPREF3182_00849</name>
</gene>
<sequence length="440" mass="45923">GGNITAPGQWANKLGTGTVAANDTNLVTGKTVYDFVNPIKIKSDNNATAITKLQTGFTIKDEGTGTSNVTLGGDPAPVITFKAATANTEGATSSFVASVDENKNVTYTLNTKKLKEELGITGKGVGTMSSWKIQATGGTATNVADGETVEFGTEENQGLTVKQTEKTIKYGINTDKVIENINSSTTKKITNVDGDKIDLSKNTAITNITKTGGLLDNKANKDATNIDSSVWLTKLGLTDAMHGFKVKAGTGDEQEIKNGNTVTFDVETGKGLTVSREGNTIKYGIEGSKVDLTNNTAITNINNTLKEDKATVVAGDYVTVTTIANKETGNTFTVKGPEITGEGSVSVSDIEKGGKKVGYKITGKNTTLKTGTTGLSVADGKLKLNVADTDNNAVTGEVDLKTLDLSGNTTINNLDTKIENITKTNGLLDNKADKDAGNIG</sequence>
<reference evidence="2" key="1">
    <citation type="submission" date="2016-01" db="EMBL/GenBank/DDBJ databases">
        <authorList>
            <person name="Mitreva M."/>
            <person name="Pepin K.H."/>
            <person name="Mihindukulasuriya K.A."/>
            <person name="Fulton R."/>
            <person name="Fronick C."/>
            <person name="O'Laughlin M."/>
            <person name="Miner T."/>
            <person name="Herter B."/>
            <person name="Rosa B.A."/>
            <person name="Cordes M."/>
            <person name="Tomlinson C."/>
            <person name="Wollam A."/>
            <person name="Palsikar V.B."/>
            <person name="Mardis E.R."/>
            <person name="Wilson R.K."/>
        </authorList>
    </citation>
    <scope>NUCLEOTIDE SEQUENCE [LARGE SCALE GENOMIC DNA]</scope>
    <source>
        <strain evidence="2">KA00182</strain>
    </source>
</reference>
<feature type="non-terminal residue" evidence="1">
    <location>
        <position position="1"/>
    </location>
</feature>
<dbReference type="Gene3D" id="6.20.50.100">
    <property type="match status" value="1"/>
</dbReference>
<comment type="caution">
    <text evidence="1">The sequence shown here is derived from an EMBL/GenBank/DDBJ whole genome shotgun (WGS) entry which is preliminary data.</text>
</comment>
<protein>
    <submittedName>
        <fullName evidence="1">Uncharacterized protein</fullName>
    </submittedName>
</protein>
<feature type="non-terminal residue" evidence="1">
    <location>
        <position position="440"/>
    </location>
</feature>
<name>A0A134CFV7_9FIRM</name>
<dbReference type="RefSeq" id="WP_206445546.1">
    <property type="nucleotide sequence ID" value="NZ_KQ960950.1"/>
</dbReference>
<dbReference type="EMBL" id="LSDT01000040">
    <property type="protein sequence ID" value="KXB91091.1"/>
    <property type="molecule type" value="Genomic_DNA"/>
</dbReference>
<organism evidence="1 2">
    <name type="scientific">Megasphaera hutchinsoni</name>
    <dbReference type="NCBI Taxonomy" id="1588748"/>
    <lineage>
        <taxon>Bacteria</taxon>
        <taxon>Bacillati</taxon>
        <taxon>Bacillota</taxon>
        <taxon>Negativicutes</taxon>
        <taxon>Veillonellales</taxon>
        <taxon>Veillonellaceae</taxon>
        <taxon>Megasphaera</taxon>
    </lineage>
</organism>
<keyword evidence="2" id="KW-1185">Reference proteome</keyword>